<keyword evidence="2" id="KW-0808">Transferase</keyword>
<organism evidence="2 3">
    <name type="scientific">Seonamhaeicola sediminis</name>
    <dbReference type="NCBI Taxonomy" id="2528206"/>
    <lineage>
        <taxon>Bacteria</taxon>
        <taxon>Pseudomonadati</taxon>
        <taxon>Bacteroidota</taxon>
        <taxon>Flavobacteriia</taxon>
        <taxon>Flavobacteriales</taxon>
        <taxon>Flavobacteriaceae</taxon>
    </lineage>
</organism>
<dbReference type="EMBL" id="SMZJ02000001">
    <property type="protein sequence ID" value="TWO34380.1"/>
    <property type="molecule type" value="Genomic_DNA"/>
</dbReference>
<comment type="caution">
    <text evidence="2">The sequence shown here is derived from an EMBL/GenBank/DDBJ whole genome shotgun (WGS) entry which is preliminary data.</text>
</comment>
<name>A0A562YH45_9FLAO</name>
<reference evidence="2 3" key="2">
    <citation type="submission" date="2019-07" db="EMBL/GenBank/DDBJ databases">
        <title>Seonamhaeicola sp. W255 draft genome.</title>
        <authorList>
            <person name="Zhang X.-Y."/>
            <person name="Zhang R."/>
            <person name="Zhong Y.-L."/>
            <person name="Du Z.-J."/>
        </authorList>
    </citation>
    <scope>NUCLEOTIDE SEQUENCE [LARGE SCALE GENOMIC DNA]</scope>
    <source>
        <strain evidence="2 3">W255</strain>
    </source>
</reference>
<dbReference type="GO" id="GO:0016740">
    <property type="term" value="F:transferase activity"/>
    <property type="evidence" value="ECO:0007669"/>
    <property type="project" value="UniProtKB-KW"/>
</dbReference>
<protein>
    <submittedName>
        <fullName evidence="2">Glycosyltransferase</fullName>
    </submittedName>
</protein>
<dbReference type="InterPro" id="IPR001173">
    <property type="entry name" value="Glyco_trans_2-like"/>
</dbReference>
<reference evidence="2 3" key="1">
    <citation type="submission" date="2019-03" db="EMBL/GenBank/DDBJ databases">
        <authorList>
            <person name="Zhong Y.L."/>
        </authorList>
    </citation>
    <scope>NUCLEOTIDE SEQUENCE [LARGE SCALE GENOMIC DNA]</scope>
    <source>
        <strain evidence="2 3">W255</strain>
    </source>
</reference>
<dbReference type="SUPFAM" id="SSF53448">
    <property type="entry name" value="Nucleotide-diphospho-sugar transferases"/>
    <property type="match status" value="1"/>
</dbReference>
<accession>A0A562YH45</accession>
<dbReference type="OrthoDB" id="1666251at2"/>
<evidence type="ECO:0000313" key="3">
    <source>
        <dbReference type="Proteomes" id="UP000295814"/>
    </source>
</evidence>
<feature type="domain" description="Glycosyltransferase 2-like" evidence="1">
    <location>
        <begin position="47"/>
        <end position="146"/>
    </location>
</feature>
<dbReference type="RefSeq" id="WP_133354932.1">
    <property type="nucleotide sequence ID" value="NZ_SMZJ02000001.1"/>
</dbReference>
<evidence type="ECO:0000259" key="1">
    <source>
        <dbReference type="Pfam" id="PF00535"/>
    </source>
</evidence>
<dbReference type="Proteomes" id="UP000295814">
    <property type="component" value="Unassembled WGS sequence"/>
</dbReference>
<gene>
    <name evidence="2" type="ORF">E1J38_000595</name>
</gene>
<proteinExistence type="predicted"/>
<dbReference type="Pfam" id="PF00535">
    <property type="entry name" value="Glycos_transf_2"/>
    <property type="match status" value="1"/>
</dbReference>
<dbReference type="AlphaFoldDB" id="A0A562YH45"/>
<dbReference type="InterPro" id="IPR029044">
    <property type="entry name" value="Nucleotide-diphossugar_trans"/>
</dbReference>
<evidence type="ECO:0000313" key="2">
    <source>
        <dbReference type="EMBL" id="TWO34380.1"/>
    </source>
</evidence>
<sequence length="279" mass="33263">MIIKNNISGTYINKLIVFIKHLVFTHIAYLFNATVRAQLKNYKHIPIIIISFNQLYYLEKLVTFLLEKDYRNIVIIDNKSTYKPLLQYFKTIEHKVTLYRLKTNNGHLSFWREEELVEKYTKGYYVVTDPDVVPIKDCPEDFILQFRKLLDKAWNITKVGFSLKIDNIPDVNPNKSKIISWESKYWTTKIHNLAFKAEIDTTFALYRPRYKYQLKDFTKAWRTEYPLQAIHGGWYIDINHLTEEQEYYIQTANQSASWNINAKGELVNDVHKPLYKDES</sequence>
<keyword evidence="3" id="KW-1185">Reference proteome</keyword>